<comment type="caution">
    <text evidence="3">The sequence shown here is derived from an EMBL/GenBank/DDBJ whole genome shotgun (WGS) entry which is preliminary data.</text>
</comment>
<dbReference type="Proteomes" id="UP000639859">
    <property type="component" value="Unassembled WGS sequence"/>
</dbReference>
<dbReference type="EMBL" id="JADWOX010000001">
    <property type="protein sequence ID" value="MBI1682528.1"/>
    <property type="molecule type" value="Genomic_DNA"/>
</dbReference>
<dbReference type="RefSeq" id="WP_198574471.1">
    <property type="nucleotide sequence ID" value="NZ_JADWOX010000001.1"/>
</dbReference>
<organism evidence="3 4">
    <name type="scientific">Caulobacter hibisci</name>
    <dbReference type="NCBI Taxonomy" id="2035993"/>
    <lineage>
        <taxon>Bacteria</taxon>
        <taxon>Pseudomonadati</taxon>
        <taxon>Pseudomonadota</taxon>
        <taxon>Alphaproteobacteria</taxon>
        <taxon>Caulobacterales</taxon>
        <taxon>Caulobacteraceae</taxon>
        <taxon>Caulobacter</taxon>
    </lineage>
</organism>
<evidence type="ECO:0000313" key="4">
    <source>
        <dbReference type="Proteomes" id="UP000639859"/>
    </source>
</evidence>
<name>A0ABS0SV24_9CAUL</name>
<keyword evidence="2" id="KW-0812">Transmembrane</keyword>
<sequence>MSTVVSLRPPPVEPPPPSASHRRLRLGSRALAWLLTALLALTGLIAGTLILAVLAYPGDNFRIGPTAAWIGKGPPDSVAFASLSIPHRIAYALVGAARIAPVLAILAHLRALFLLYAGGEVFGAANARHIGRIGAWLCAYAVSPFLCHLFLSATGWEIDRNWFHLSSIQGLILGLLVFVIAQVMQVGREIEEDRDAFI</sequence>
<protein>
    <submittedName>
        <fullName evidence="3">DUF2975 domain-containing protein</fullName>
    </submittedName>
</protein>
<feature type="compositionally biased region" description="Pro residues" evidence="1">
    <location>
        <begin position="8"/>
        <end position="18"/>
    </location>
</feature>
<feature type="transmembrane region" description="Helical" evidence="2">
    <location>
        <begin position="162"/>
        <end position="184"/>
    </location>
</feature>
<gene>
    <name evidence="3" type="ORF">I4Q42_02480</name>
</gene>
<evidence type="ECO:0000313" key="3">
    <source>
        <dbReference type="EMBL" id="MBI1682528.1"/>
    </source>
</evidence>
<accession>A0ABS0SV24</accession>
<dbReference type="InterPro" id="IPR021354">
    <property type="entry name" value="DUF2975"/>
</dbReference>
<keyword evidence="2" id="KW-1133">Transmembrane helix</keyword>
<keyword evidence="4" id="KW-1185">Reference proteome</keyword>
<evidence type="ECO:0000256" key="1">
    <source>
        <dbReference type="SAM" id="MobiDB-lite"/>
    </source>
</evidence>
<proteinExistence type="predicted"/>
<keyword evidence="2" id="KW-0472">Membrane</keyword>
<feature type="transmembrane region" description="Helical" evidence="2">
    <location>
        <begin position="133"/>
        <end position="156"/>
    </location>
</feature>
<feature type="region of interest" description="Disordered" evidence="1">
    <location>
        <begin position="1"/>
        <end position="21"/>
    </location>
</feature>
<feature type="transmembrane region" description="Helical" evidence="2">
    <location>
        <begin position="89"/>
        <end position="113"/>
    </location>
</feature>
<evidence type="ECO:0000256" key="2">
    <source>
        <dbReference type="SAM" id="Phobius"/>
    </source>
</evidence>
<reference evidence="3 4" key="1">
    <citation type="submission" date="2020-11" db="EMBL/GenBank/DDBJ databases">
        <title>genome sequence of strain KACC 18849.</title>
        <authorList>
            <person name="Gao J."/>
            <person name="Zhang X."/>
        </authorList>
    </citation>
    <scope>NUCLEOTIDE SEQUENCE [LARGE SCALE GENOMIC DNA]</scope>
    <source>
        <strain evidence="3 4">KACC 18849</strain>
    </source>
</reference>
<dbReference type="Pfam" id="PF11188">
    <property type="entry name" value="DUF2975"/>
    <property type="match status" value="1"/>
</dbReference>
<feature type="transmembrane region" description="Helical" evidence="2">
    <location>
        <begin position="30"/>
        <end position="56"/>
    </location>
</feature>